<dbReference type="InterPro" id="IPR024372">
    <property type="entry name" value="Ecm29_N"/>
</dbReference>
<protein>
    <recommendedName>
        <fullName evidence="9">ARM repeat superfamily protein</fullName>
    </recommendedName>
</protein>
<keyword evidence="8" id="KW-1185">Reference proteome</keyword>
<keyword evidence="2" id="KW-0963">Cytoplasm</keyword>
<accession>A0A8H3FM66</accession>
<dbReference type="PANTHER" id="PTHR23346:SF19">
    <property type="entry name" value="PROTEASOME ADAPTER AND SCAFFOLD PROTEIN ECM29"/>
    <property type="match status" value="1"/>
</dbReference>
<comment type="subcellular location">
    <subcellularLocation>
        <location evidence="1">Cytoplasm</location>
    </subcellularLocation>
</comment>
<dbReference type="InterPro" id="IPR016024">
    <property type="entry name" value="ARM-type_fold"/>
</dbReference>
<dbReference type="PANTHER" id="PTHR23346">
    <property type="entry name" value="TRANSLATIONAL ACTIVATOR GCN1-RELATED"/>
    <property type="match status" value="1"/>
</dbReference>
<dbReference type="Gene3D" id="1.25.10.10">
    <property type="entry name" value="Leucine-rich Repeat Variant"/>
    <property type="match status" value="3"/>
</dbReference>
<gene>
    <name evidence="7" type="ORF">GOMPHAMPRED_005160</name>
</gene>
<organism evidence="7 8">
    <name type="scientific">Gomphillus americanus</name>
    <dbReference type="NCBI Taxonomy" id="1940652"/>
    <lineage>
        <taxon>Eukaryota</taxon>
        <taxon>Fungi</taxon>
        <taxon>Dikarya</taxon>
        <taxon>Ascomycota</taxon>
        <taxon>Pezizomycotina</taxon>
        <taxon>Lecanoromycetes</taxon>
        <taxon>OSLEUM clade</taxon>
        <taxon>Ostropomycetidae</taxon>
        <taxon>Ostropales</taxon>
        <taxon>Graphidaceae</taxon>
        <taxon>Gomphilloideae</taxon>
        <taxon>Gomphillus</taxon>
    </lineage>
</organism>
<evidence type="ECO:0000256" key="1">
    <source>
        <dbReference type="ARBA" id="ARBA00004496"/>
    </source>
</evidence>
<evidence type="ECO:0000256" key="4">
    <source>
        <dbReference type="ARBA" id="ARBA00022942"/>
    </source>
</evidence>
<dbReference type="SUPFAM" id="SSF48371">
    <property type="entry name" value="ARM repeat"/>
    <property type="match status" value="2"/>
</dbReference>
<evidence type="ECO:0000256" key="3">
    <source>
        <dbReference type="ARBA" id="ARBA00022737"/>
    </source>
</evidence>
<dbReference type="Pfam" id="PF13001">
    <property type="entry name" value="ECM29_N"/>
    <property type="match status" value="1"/>
</dbReference>
<dbReference type="GO" id="GO:0043248">
    <property type="term" value="P:proteasome assembly"/>
    <property type="evidence" value="ECO:0007669"/>
    <property type="project" value="InterPro"/>
</dbReference>
<dbReference type="GO" id="GO:0005634">
    <property type="term" value="C:nucleus"/>
    <property type="evidence" value="ECO:0007669"/>
    <property type="project" value="TreeGrafter"/>
</dbReference>
<sequence length="1871" mass="206247">MSGETTLETKELTLVGKVEFRIASADLDSKLESLLNTYLAPLLLKLASEHQSVRNKVIAICQHINTRIKAPSIKLPVATLLKQFKDSSNALIRHFDLLYIQQGLERLPLTERVDLLPAILQDLANNYDQSHKHAATLFNLFLRLLHHFRLPPRGSTEDIELRPKLMLDDESGAKFIATWIGKLFLFNTNASNGRSCPGLGSEDCEFLQLYDKPETWSPSATNGLSLIETKVHAAKLLASGAFTDNERLIPALIASADVNSRISEIGEDMLKRALHKESTENLSLIQELYNLYLGSPSEHVLPAPVTLQIKVLSILSTSTIASTRSAEILQIVKKGLVTNQTTENAGPKGLVALKLNTQIFNLVSWIAKTSPEHVKAAVAPEAAGRFREYIDGQGWPTVTDELRNNASELQLRARGYETIGLLAQACPEKLLFEENLDLLRWFFQSLGGDASGKDISLSIEQGMAGVVNAFSRNRGEVGQSLVGLLSHYASLTVGEEDASGIIMQRSTRYMAVRFSNRCLSFSNVHGRLIALLALSGGETERREIIEEGRRGLDPYWYGILNPSSTQEAIQTPSPRSFEFPPIHDLVSTLLTTDHNQLLSKRVFGDGIVFCWTILLHEALESTGKSPVIDAEWQRNIEAVVGNDEEARAGVKKYLAAIDEGEPQQDKILTGISRAAFEDYTRRDSTLRPLSGKVILEIWQLGPEKLLDDPHTLSQGQDLKNTIFSSFQSARLLSGRIFGLMSSRRGFWSIANQEMVNDLFATASTWEKAVGSEVHRVHGSLVAVAHALSRAYGAAPLMARREEFLKLVFIVLKGSRDKDLIEAALLSISQLSLFGVIKPDTVKDIADLNEVVKIIEDMAKKGNENAIAALGNLAMQCLEDRDEKLIGSILSTLYGLHEVRQAETQFAVGAALSCLSVGWKSKALIGVFDITGSTSQSAPRSHTLQDVIEKVLENCKTTKPALRQASVVWLLCLIQYCGHEEEVVSRLRQCQTAFKGFLADKESLNQEVASKGLTLIYEKGDRELRDDLIKDLVTSFTSTKSNLSGNVSAETELFDTGALPTGEGQSVTTYKDIISLANEVGNPGLVYQFMSLASNSAIWSSRSAFGRFGLSRILSDASNDGYLAHNPKLYSSLFRYRFDPNANVRAAMNDIWNSLVKDPKSIIETYFENILQDLFKSILNKEWRTRQASCAALTDLLQSKPLQMYENHLTRIWELTFKVCDDIKGSVRLAAMTLARTLTTTLVHNLEAGTTSPNGAKGILEQVLPFLLGPSGLESAAQEVQSFSLVTIMDIVKKANAKVLRPFIADLIGRLLSMLTSIEPGVINYVYLNAEKYGVTEQEIDNARLSSVKMSPMMEAIERCLDMLDESVMPSLEAILTNANKTVIGLPSRVGLCRVMVSLATRHRALFQSYAGNFLKSLRRQVMDRNDTISTSAAVACGYLCRLAPDHDILAVVDHAKKTYFESEDDRHRTIAAEILLAIAKHATDRFAALSSDCLPFAYFGLHDINKASKDLFRAAWEENAGGSRAVLLYLHEIIALSMKHLDSPRWAIKFAASYTIADTVKTGTEIAGNDAAIIWPALDKAMSGKTWDGKEKVLEAFALFWKRSPLARSDPDIRRAMEKTIVREAKRTNVNYRVHALKALADMIEATATLDRTSPERAPKWVAITFPISSSVLEGYVGESGTGDGEDEMDIDAKTEGNLSSKDLVETIVANALRAMILSAAVSDESSTETSSSHLSQILVWLKRAISHPYFATRNNILFTTLLEACQLLFATLDKTARLASPGMEQMLIEISSLVLFTSAYSDLNEKLRNETATTASSLASAITGHGFSSLKNVLLDGATKLRSSERSQPVLSTWVKVEEVLKKDIQVQLS</sequence>
<feature type="domain" description="Proteasome component Ecm29 N-terminal" evidence="5">
    <location>
        <begin position="15"/>
        <end position="533"/>
    </location>
</feature>
<feature type="domain" description="Proteasome adapter and scaffold protein ECM29 HEAT-repeat" evidence="6">
    <location>
        <begin position="1299"/>
        <end position="1460"/>
    </location>
</feature>
<proteinExistence type="predicted"/>
<dbReference type="InterPro" id="IPR011989">
    <property type="entry name" value="ARM-like"/>
</dbReference>
<dbReference type="InterPro" id="IPR055443">
    <property type="entry name" value="HEAT_ECM29"/>
</dbReference>
<evidence type="ECO:0000259" key="5">
    <source>
        <dbReference type="Pfam" id="PF13001"/>
    </source>
</evidence>
<dbReference type="Pfam" id="PF24492">
    <property type="entry name" value="HEAT_ECM29"/>
    <property type="match status" value="1"/>
</dbReference>
<comment type="caution">
    <text evidence="7">The sequence shown here is derived from an EMBL/GenBank/DDBJ whole genome shotgun (WGS) entry which is preliminary data.</text>
</comment>
<evidence type="ECO:0000256" key="2">
    <source>
        <dbReference type="ARBA" id="ARBA00022490"/>
    </source>
</evidence>
<dbReference type="GO" id="GO:0036503">
    <property type="term" value="P:ERAD pathway"/>
    <property type="evidence" value="ECO:0007669"/>
    <property type="project" value="TreeGrafter"/>
</dbReference>
<evidence type="ECO:0000259" key="6">
    <source>
        <dbReference type="Pfam" id="PF24492"/>
    </source>
</evidence>
<dbReference type="OrthoDB" id="16066at2759"/>
<dbReference type="EMBL" id="CAJPDQ010000030">
    <property type="protein sequence ID" value="CAF9928541.1"/>
    <property type="molecule type" value="Genomic_DNA"/>
</dbReference>
<keyword evidence="4" id="KW-0647">Proteasome</keyword>
<reference evidence="7" key="1">
    <citation type="submission" date="2021-03" db="EMBL/GenBank/DDBJ databases">
        <authorList>
            <person name="Tagirdzhanova G."/>
        </authorList>
    </citation>
    <scope>NUCLEOTIDE SEQUENCE</scope>
</reference>
<name>A0A8H3FM66_9LECA</name>
<dbReference type="Pfam" id="PF23731">
    <property type="entry name" value="ARM_ECM29_C"/>
    <property type="match status" value="1"/>
</dbReference>
<dbReference type="GO" id="GO:0005737">
    <property type="term" value="C:cytoplasm"/>
    <property type="evidence" value="ECO:0007669"/>
    <property type="project" value="UniProtKB-SubCell"/>
</dbReference>
<evidence type="ECO:0008006" key="9">
    <source>
        <dbReference type="Google" id="ProtNLM"/>
    </source>
</evidence>
<dbReference type="Proteomes" id="UP000664169">
    <property type="component" value="Unassembled WGS sequence"/>
</dbReference>
<dbReference type="GO" id="GO:0000502">
    <property type="term" value="C:proteasome complex"/>
    <property type="evidence" value="ECO:0007669"/>
    <property type="project" value="UniProtKB-KW"/>
</dbReference>
<keyword evidence="3" id="KW-0677">Repeat</keyword>
<dbReference type="GO" id="GO:0060090">
    <property type="term" value="F:molecular adaptor activity"/>
    <property type="evidence" value="ECO:0007669"/>
    <property type="project" value="InterPro"/>
</dbReference>
<evidence type="ECO:0000313" key="8">
    <source>
        <dbReference type="Proteomes" id="UP000664169"/>
    </source>
</evidence>
<evidence type="ECO:0000313" key="7">
    <source>
        <dbReference type="EMBL" id="CAF9928541.1"/>
    </source>
</evidence>